<dbReference type="PANTHER" id="PTHR23403">
    <property type="entry name" value="TREHALASE"/>
    <property type="match status" value="1"/>
</dbReference>
<dbReference type="Proteomes" id="UP000050640">
    <property type="component" value="Unplaced"/>
</dbReference>
<evidence type="ECO:0000256" key="2">
    <source>
        <dbReference type="ARBA" id="ARBA00012757"/>
    </source>
</evidence>
<dbReference type="STRING" id="1147741.A0A0R3RYG0"/>
<dbReference type="GO" id="GO:0005993">
    <property type="term" value="P:trehalose catabolic process"/>
    <property type="evidence" value="ECO:0007669"/>
    <property type="project" value="TreeGrafter"/>
</dbReference>
<dbReference type="PANTHER" id="PTHR23403:SF24">
    <property type="entry name" value="TREHALASE"/>
    <property type="match status" value="1"/>
</dbReference>
<proteinExistence type="inferred from homology"/>
<sequence length="194" mass="21539">MTVVDTAAINTTNIQQTTTTTSTTSAITSSADTEAQIISNDTRDALVSRKIGVSGPVIPITTGTIKSEIMKEIYCSGSLLEAVQKAKIFHDCKHFVDMPLKIDAETTLHDWHELIASGQIDEHSLRRFVESHFDEPGGELDSFQPSDFDPESGRFESINSPSYRQWAKELHRKWPALCRKVSTSLLPLAIFTSR</sequence>
<evidence type="ECO:0000256" key="1">
    <source>
        <dbReference type="ARBA" id="ARBA00005615"/>
    </source>
</evidence>
<evidence type="ECO:0000256" key="3">
    <source>
        <dbReference type="ARBA" id="ARBA00019905"/>
    </source>
</evidence>
<dbReference type="AlphaFoldDB" id="A0A0R3RYG0"/>
<dbReference type="InterPro" id="IPR001661">
    <property type="entry name" value="Glyco_hydro_37"/>
</dbReference>
<organism evidence="5 6">
    <name type="scientific">Elaeophora elaphi</name>
    <dbReference type="NCBI Taxonomy" id="1147741"/>
    <lineage>
        <taxon>Eukaryota</taxon>
        <taxon>Metazoa</taxon>
        <taxon>Ecdysozoa</taxon>
        <taxon>Nematoda</taxon>
        <taxon>Chromadorea</taxon>
        <taxon>Rhabditida</taxon>
        <taxon>Spirurina</taxon>
        <taxon>Spiruromorpha</taxon>
        <taxon>Filarioidea</taxon>
        <taxon>Onchocercidae</taxon>
        <taxon>Elaeophora</taxon>
    </lineage>
</organism>
<dbReference type="Gene3D" id="1.50.10.10">
    <property type="match status" value="1"/>
</dbReference>
<dbReference type="SUPFAM" id="SSF48208">
    <property type="entry name" value="Six-hairpin glycosidases"/>
    <property type="match status" value="1"/>
</dbReference>
<evidence type="ECO:0000313" key="6">
    <source>
        <dbReference type="WBParaSite" id="EEL_0000731501-mRNA-1"/>
    </source>
</evidence>
<protein>
    <recommendedName>
        <fullName evidence="3">Trehalase</fullName>
        <ecNumber evidence="2">3.2.1.28</ecNumber>
    </recommendedName>
    <alternativeName>
        <fullName evidence="4">Alpha,alpha-trehalase</fullName>
    </alternativeName>
</protein>
<dbReference type="EC" id="3.2.1.28" evidence="2"/>
<name>A0A0R3RYG0_9BILA</name>
<dbReference type="GO" id="GO:0004555">
    <property type="term" value="F:alpha,alpha-trehalase activity"/>
    <property type="evidence" value="ECO:0007669"/>
    <property type="project" value="UniProtKB-EC"/>
</dbReference>
<dbReference type="InterPro" id="IPR012341">
    <property type="entry name" value="6hp_glycosidase-like_sf"/>
</dbReference>
<comment type="similarity">
    <text evidence="1">Belongs to the glycosyl hydrolase 37 family.</text>
</comment>
<evidence type="ECO:0000256" key="4">
    <source>
        <dbReference type="ARBA" id="ARBA00030473"/>
    </source>
</evidence>
<dbReference type="WBParaSite" id="EEL_0000731501-mRNA-1">
    <property type="protein sequence ID" value="EEL_0000731501-mRNA-1"/>
    <property type="gene ID" value="EEL_0000731501"/>
</dbReference>
<keyword evidence="5" id="KW-1185">Reference proteome</keyword>
<dbReference type="Pfam" id="PF01204">
    <property type="entry name" value="Trehalase"/>
    <property type="match status" value="1"/>
</dbReference>
<dbReference type="InterPro" id="IPR008928">
    <property type="entry name" value="6-hairpin_glycosidase_sf"/>
</dbReference>
<evidence type="ECO:0000313" key="5">
    <source>
        <dbReference type="Proteomes" id="UP000050640"/>
    </source>
</evidence>
<accession>A0A0R3RYG0</accession>
<reference evidence="6" key="1">
    <citation type="submission" date="2017-02" db="UniProtKB">
        <authorList>
            <consortium name="WormBaseParasite"/>
        </authorList>
    </citation>
    <scope>IDENTIFICATION</scope>
</reference>